<reference evidence="11" key="1">
    <citation type="submission" date="2018-05" db="EMBL/GenBank/DDBJ databases">
        <title>Azospirillum thermophila sp. nov., a novel isolated from hot spring.</title>
        <authorList>
            <person name="Zhao Z."/>
        </authorList>
    </citation>
    <scope>NUCLEOTIDE SEQUENCE [LARGE SCALE GENOMIC DNA]</scope>
    <source>
        <strain evidence="11">CFH 70021</strain>
    </source>
</reference>
<feature type="domain" description="Response regulatory" evidence="9">
    <location>
        <begin position="446"/>
        <end position="563"/>
    </location>
</feature>
<evidence type="ECO:0000256" key="7">
    <source>
        <dbReference type="SAM" id="MobiDB-lite"/>
    </source>
</evidence>
<evidence type="ECO:0000256" key="5">
    <source>
        <dbReference type="ARBA" id="ARBA00022777"/>
    </source>
</evidence>
<dbReference type="OrthoDB" id="7267626at2"/>
<dbReference type="Pfam" id="PF00512">
    <property type="entry name" value="HisKA"/>
    <property type="match status" value="1"/>
</dbReference>
<feature type="region of interest" description="Disordered" evidence="7">
    <location>
        <begin position="1"/>
        <end position="60"/>
    </location>
</feature>
<evidence type="ECO:0000256" key="3">
    <source>
        <dbReference type="ARBA" id="ARBA00022553"/>
    </source>
</evidence>
<dbReference type="EMBL" id="CP029352">
    <property type="protein sequence ID" value="AWK85219.1"/>
    <property type="molecule type" value="Genomic_DNA"/>
</dbReference>
<dbReference type="InterPro" id="IPR011006">
    <property type="entry name" value="CheY-like_superfamily"/>
</dbReference>
<proteinExistence type="predicted"/>
<evidence type="ECO:0000313" key="11">
    <source>
        <dbReference type="Proteomes" id="UP000245629"/>
    </source>
</evidence>
<dbReference type="AlphaFoldDB" id="A0A2S2CLB6"/>
<sequence>MGPQPSDLAVPPFSGTTTATPTARDCDVKRRHSESPAPGQGDLRSQQDRPAGPGGMSSDGLENARRLCLASSLPALLVVGPPDAATALCNDSLAALLDRPEAVRRSREEAEAPLVLGEAWPAVATALVPLYAGLAGGTADSVLLSLPRPADGGTLGLRAVPLTEQGRVVGVLAQASMDEAMANLAATMRAEVERTTAARSRFLASASHDLRQPFQAMRLFLDALGAQVAGNARAMRTTEMLGNAMTAGEQLLNALLDISTLDAGTVTPDFQTVSLDGLVESLVEEFRPQAEEKGLRLRVHLAGAVTRSDPVLLGRILRNLLSNAIRYTRQGGILIGMRRRGPRWRIEVWDTGYGIPKDKLDVIFDEFHQLTNPSRDPTRGLGLGLAIVRRLSALLNAPVEVQSRSGRGSVFAVTVDGAETDAAAEPAGPAAADGEGPAGVPLDGMTVLVVDDDSMVLTGLRLTLESWGCAIVSAADMREVFAAVDGLTEPPDVILTDLRLPGNVSGFDVIDRVRRLFATAIPAVVLTGETASDALLEGQRRGCSFLHKPLHPGELRREMEGIRAARGRTGETRPG</sequence>
<comment type="catalytic activity">
    <reaction evidence="1">
        <text>ATP + protein L-histidine = ADP + protein N-phospho-L-histidine.</text>
        <dbReference type="EC" id="2.7.13.3"/>
    </reaction>
</comment>
<dbReference type="InterPro" id="IPR003661">
    <property type="entry name" value="HisK_dim/P_dom"/>
</dbReference>
<dbReference type="Gene3D" id="3.40.50.2300">
    <property type="match status" value="1"/>
</dbReference>
<dbReference type="InterPro" id="IPR036890">
    <property type="entry name" value="HATPase_C_sf"/>
</dbReference>
<keyword evidence="3 6" id="KW-0597">Phosphoprotein</keyword>
<dbReference type="SUPFAM" id="SSF52172">
    <property type="entry name" value="CheY-like"/>
    <property type="match status" value="1"/>
</dbReference>
<dbReference type="GO" id="GO:0005886">
    <property type="term" value="C:plasma membrane"/>
    <property type="evidence" value="ECO:0007669"/>
    <property type="project" value="TreeGrafter"/>
</dbReference>
<evidence type="ECO:0000259" key="8">
    <source>
        <dbReference type="PROSITE" id="PS50109"/>
    </source>
</evidence>
<dbReference type="SUPFAM" id="SSF47384">
    <property type="entry name" value="Homodimeric domain of signal transducing histidine kinase"/>
    <property type="match status" value="1"/>
</dbReference>
<dbReference type="SUPFAM" id="SSF55874">
    <property type="entry name" value="ATPase domain of HSP90 chaperone/DNA topoisomerase II/histidine kinase"/>
    <property type="match status" value="1"/>
</dbReference>
<keyword evidence="11" id="KW-1185">Reference proteome</keyword>
<dbReference type="Gene3D" id="3.30.565.10">
    <property type="entry name" value="Histidine kinase-like ATPase, C-terminal domain"/>
    <property type="match status" value="1"/>
</dbReference>
<dbReference type="CDD" id="cd00156">
    <property type="entry name" value="REC"/>
    <property type="match status" value="1"/>
</dbReference>
<dbReference type="PRINTS" id="PR00344">
    <property type="entry name" value="BCTRLSENSOR"/>
</dbReference>
<dbReference type="Pfam" id="PF02518">
    <property type="entry name" value="HATPase_c"/>
    <property type="match status" value="1"/>
</dbReference>
<evidence type="ECO:0000256" key="2">
    <source>
        <dbReference type="ARBA" id="ARBA00012438"/>
    </source>
</evidence>
<dbReference type="InterPro" id="IPR036097">
    <property type="entry name" value="HisK_dim/P_sf"/>
</dbReference>
<dbReference type="PROSITE" id="PS50109">
    <property type="entry name" value="HIS_KIN"/>
    <property type="match status" value="1"/>
</dbReference>
<protein>
    <recommendedName>
        <fullName evidence="2">histidine kinase</fullName>
        <ecNumber evidence="2">2.7.13.3</ecNumber>
    </recommendedName>
</protein>
<dbReference type="InterPro" id="IPR003594">
    <property type="entry name" value="HATPase_dom"/>
</dbReference>
<dbReference type="FunFam" id="3.30.565.10:FF:000049">
    <property type="entry name" value="Two-component sensor histidine kinase"/>
    <property type="match status" value="1"/>
</dbReference>
<dbReference type="InterPro" id="IPR005467">
    <property type="entry name" value="His_kinase_dom"/>
</dbReference>
<keyword evidence="5 10" id="KW-0418">Kinase</keyword>
<gene>
    <name evidence="10" type="ORF">DEW08_02600</name>
</gene>
<evidence type="ECO:0000256" key="6">
    <source>
        <dbReference type="PROSITE-ProRule" id="PRU00169"/>
    </source>
</evidence>
<dbReference type="KEGG" id="azz:DEW08_02600"/>
<dbReference type="Pfam" id="PF00072">
    <property type="entry name" value="Response_reg"/>
    <property type="match status" value="1"/>
</dbReference>
<dbReference type="CDD" id="cd00082">
    <property type="entry name" value="HisKA"/>
    <property type="match status" value="1"/>
</dbReference>
<feature type="modified residue" description="4-aspartylphosphate" evidence="6">
    <location>
        <position position="497"/>
    </location>
</feature>
<evidence type="ECO:0000256" key="1">
    <source>
        <dbReference type="ARBA" id="ARBA00000085"/>
    </source>
</evidence>
<dbReference type="EC" id="2.7.13.3" evidence="2"/>
<dbReference type="SMART" id="SM00388">
    <property type="entry name" value="HisKA"/>
    <property type="match status" value="1"/>
</dbReference>
<dbReference type="PROSITE" id="PS50110">
    <property type="entry name" value="RESPONSE_REGULATORY"/>
    <property type="match status" value="1"/>
</dbReference>
<dbReference type="SMART" id="SM00387">
    <property type="entry name" value="HATPase_c"/>
    <property type="match status" value="1"/>
</dbReference>
<dbReference type="CDD" id="cd00075">
    <property type="entry name" value="HATPase"/>
    <property type="match status" value="1"/>
</dbReference>
<evidence type="ECO:0000313" key="10">
    <source>
        <dbReference type="EMBL" id="AWK85219.1"/>
    </source>
</evidence>
<dbReference type="Gene3D" id="1.10.287.130">
    <property type="match status" value="1"/>
</dbReference>
<dbReference type="InterPro" id="IPR001789">
    <property type="entry name" value="Sig_transdc_resp-reg_receiver"/>
</dbReference>
<dbReference type="Proteomes" id="UP000245629">
    <property type="component" value="Chromosome 1"/>
</dbReference>
<feature type="domain" description="Histidine kinase" evidence="8">
    <location>
        <begin position="205"/>
        <end position="419"/>
    </location>
</feature>
<dbReference type="GO" id="GO:0000155">
    <property type="term" value="F:phosphorelay sensor kinase activity"/>
    <property type="evidence" value="ECO:0007669"/>
    <property type="project" value="InterPro"/>
</dbReference>
<dbReference type="InterPro" id="IPR004358">
    <property type="entry name" value="Sig_transdc_His_kin-like_C"/>
</dbReference>
<dbReference type="PANTHER" id="PTHR43047">
    <property type="entry name" value="TWO-COMPONENT HISTIDINE PROTEIN KINASE"/>
    <property type="match status" value="1"/>
</dbReference>
<organism evidence="10 11">
    <name type="scientific">Azospirillum thermophilum</name>
    <dbReference type="NCBI Taxonomy" id="2202148"/>
    <lineage>
        <taxon>Bacteria</taxon>
        <taxon>Pseudomonadati</taxon>
        <taxon>Pseudomonadota</taxon>
        <taxon>Alphaproteobacteria</taxon>
        <taxon>Rhodospirillales</taxon>
        <taxon>Azospirillaceae</taxon>
        <taxon>Azospirillum</taxon>
    </lineage>
</organism>
<name>A0A2S2CLB6_9PROT</name>
<evidence type="ECO:0000256" key="4">
    <source>
        <dbReference type="ARBA" id="ARBA00022679"/>
    </source>
</evidence>
<accession>A0A2S2CLB6</accession>
<evidence type="ECO:0000259" key="9">
    <source>
        <dbReference type="PROSITE" id="PS50110"/>
    </source>
</evidence>
<dbReference type="PANTHER" id="PTHR43047:SF9">
    <property type="entry name" value="HISTIDINE KINASE"/>
    <property type="match status" value="1"/>
</dbReference>
<dbReference type="SMART" id="SM00448">
    <property type="entry name" value="REC"/>
    <property type="match status" value="1"/>
</dbReference>
<dbReference type="GO" id="GO:0009927">
    <property type="term" value="F:histidine phosphotransfer kinase activity"/>
    <property type="evidence" value="ECO:0007669"/>
    <property type="project" value="TreeGrafter"/>
</dbReference>
<keyword evidence="4" id="KW-0808">Transferase</keyword>